<evidence type="ECO:0000313" key="2">
    <source>
        <dbReference type="EMBL" id="CAJ1400085.1"/>
    </source>
</evidence>
<keyword evidence="3" id="KW-1185">Reference proteome</keyword>
<evidence type="ECO:0000313" key="3">
    <source>
        <dbReference type="Proteomes" id="UP001178507"/>
    </source>
</evidence>
<organism evidence="2 3">
    <name type="scientific">Effrenium voratum</name>
    <dbReference type="NCBI Taxonomy" id="2562239"/>
    <lineage>
        <taxon>Eukaryota</taxon>
        <taxon>Sar</taxon>
        <taxon>Alveolata</taxon>
        <taxon>Dinophyceae</taxon>
        <taxon>Suessiales</taxon>
        <taxon>Symbiodiniaceae</taxon>
        <taxon>Effrenium</taxon>
    </lineage>
</organism>
<feature type="compositionally biased region" description="Basic residues" evidence="1">
    <location>
        <begin position="676"/>
        <end position="686"/>
    </location>
</feature>
<dbReference type="EMBL" id="CAUJNA010003358">
    <property type="protein sequence ID" value="CAJ1400085.1"/>
    <property type="molecule type" value="Genomic_DNA"/>
</dbReference>
<dbReference type="AlphaFoldDB" id="A0AA36N604"/>
<reference evidence="2" key="1">
    <citation type="submission" date="2023-08" db="EMBL/GenBank/DDBJ databases">
        <authorList>
            <person name="Chen Y."/>
            <person name="Shah S."/>
            <person name="Dougan E. K."/>
            <person name="Thang M."/>
            <person name="Chan C."/>
        </authorList>
    </citation>
    <scope>NUCLEOTIDE SEQUENCE</scope>
</reference>
<gene>
    <name evidence="2" type="ORF">EVOR1521_LOCUS23506</name>
</gene>
<dbReference type="Proteomes" id="UP001178507">
    <property type="component" value="Unassembled WGS sequence"/>
</dbReference>
<protein>
    <submittedName>
        <fullName evidence="2">Uncharacterized protein</fullName>
    </submittedName>
</protein>
<evidence type="ECO:0000256" key="1">
    <source>
        <dbReference type="SAM" id="MobiDB-lite"/>
    </source>
</evidence>
<accession>A0AA36N604</accession>
<proteinExistence type="predicted"/>
<name>A0AA36N604_9DINO</name>
<feature type="region of interest" description="Disordered" evidence="1">
    <location>
        <begin position="657"/>
        <end position="708"/>
    </location>
</feature>
<feature type="compositionally biased region" description="Low complexity" evidence="1">
    <location>
        <begin position="664"/>
        <end position="675"/>
    </location>
</feature>
<sequence length="708" mass="73330">MGLCIDADGSGESAQAGDALANVFVSPLKEQGFTVLADPAQQVTMSCVSACVAAADAPFAYLIGKAPEDAVACDRAGRPADVPWVWLSSQADQVVASFNGSKLVPGYHYELCLASSSLSDEAGLAGLSGVAIFVSGLLAANAVHVEPPAGGATQIYRGARQMLAVVCTKTANCSTQSEVFLSAGAGSTTALTARAALTPDGEDWVAAIDAAGVPAGVYYDLSVDLHGTEGLPPGNTGLMIFVSSLAAAVQTIAAEQQQLLFSCAQGCSTSAQAILARDCGGLSALPGTAAAFFESDSSGWSTMIQASPLAPGYRYQMCVDYDGPATSLQIGPSGVVAYISGVTDVVPGFVPSGGEQELALFCGQDCGTSWARLARDCTSNLTEGTEWLPLVAGVNNSHSILKLPTQNLVAGAHYTLCTELHLQGFNETPDIGDSGWSVYVSPLESFEPEVLLPGQALRLNCSACNQSQGFLARNCGGAGKLAPSGSQSISDRVPGMLDLPGLTRLPISLEKKVAALRLGIAVLESAGVLQMAGQLLETDKPGGATGLPIVRRSNSGQERDHAKVAAAAQQWRAGVAALGENHARDQRKVARASARQYLLSMDSLEEIAWIERLKTLVKAAGNADREAAHKWLGEPESKFVLEKATAAARMRGCSIGARSEESEAVGSSAAASARIARAKARSARGRAQKDRKEKSKRSSSPADMLRPN</sequence>
<comment type="caution">
    <text evidence="2">The sequence shown here is derived from an EMBL/GenBank/DDBJ whole genome shotgun (WGS) entry which is preliminary data.</text>
</comment>